<feature type="domain" description="THUMP-like" evidence="1">
    <location>
        <begin position="325"/>
        <end position="391"/>
    </location>
</feature>
<dbReference type="Pfam" id="PF22013">
    <property type="entry name" value="PG_1098_Fer"/>
    <property type="match status" value="1"/>
</dbReference>
<dbReference type="STRING" id="407022.SAMN05661044_04520"/>
<feature type="domain" description="PG-1098 ferredoxin-like" evidence="2">
    <location>
        <begin position="280"/>
        <end position="322"/>
    </location>
</feature>
<reference evidence="4" key="1">
    <citation type="submission" date="2016-10" db="EMBL/GenBank/DDBJ databases">
        <authorList>
            <person name="Varghese N."/>
            <person name="Submissions S."/>
        </authorList>
    </citation>
    <scope>NUCLEOTIDE SEQUENCE [LARGE SCALE GENOMIC DNA]</scope>
    <source>
        <strain evidence="4">DSM 18733</strain>
    </source>
</reference>
<dbReference type="SUPFAM" id="SSF53335">
    <property type="entry name" value="S-adenosyl-L-methionine-dependent methyltransferases"/>
    <property type="match status" value="1"/>
</dbReference>
<evidence type="ECO:0000259" key="1">
    <source>
        <dbReference type="Pfam" id="PF18096"/>
    </source>
</evidence>
<dbReference type="OrthoDB" id="1000417at2"/>
<dbReference type="Pfam" id="PF18096">
    <property type="entry name" value="Thump_like"/>
    <property type="match status" value="1"/>
</dbReference>
<dbReference type="InterPro" id="IPR029063">
    <property type="entry name" value="SAM-dependent_MTases_sf"/>
</dbReference>
<proteinExistence type="predicted"/>
<dbReference type="Proteomes" id="UP000199421">
    <property type="component" value="Unassembled WGS sequence"/>
</dbReference>
<protein>
    <submittedName>
        <fullName evidence="3">Uncharacterized protein</fullName>
    </submittedName>
</protein>
<dbReference type="RefSeq" id="WP_093329271.1">
    <property type="nucleotide sequence ID" value="NZ_FOAF01000008.1"/>
</dbReference>
<gene>
    <name evidence="3" type="ORF">SAMN05661044_04520</name>
</gene>
<dbReference type="InterPro" id="IPR041497">
    <property type="entry name" value="Thump-like"/>
</dbReference>
<dbReference type="EMBL" id="FOAF01000008">
    <property type="protein sequence ID" value="SEM19316.1"/>
    <property type="molecule type" value="Genomic_DNA"/>
</dbReference>
<dbReference type="Gene3D" id="3.40.50.150">
    <property type="entry name" value="Vaccinia Virus protein VP39"/>
    <property type="match status" value="1"/>
</dbReference>
<evidence type="ECO:0000313" key="3">
    <source>
        <dbReference type="EMBL" id="SEM19316.1"/>
    </source>
</evidence>
<keyword evidence="4" id="KW-1185">Reference proteome</keyword>
<dbReference type="InterPro" id="IPR054168">
    <property type="entry name" value="PG_1098_Fer"/>
</dbReference>
<dbReference type="AlphaFoldDB" id="A0A1H7WCL7"/>
<accession>A0A1H7WCL7</accession>
<evidence type="ECO:0000259" key="2">
    <source>
        <dbReference type="Pfam" id="PF22013"/>
    </source>
</evidence>
<evidence type="ECO:0000313" key="4">
    <source>
        <dbReference type="Proteomes" id="UP000199421"/>
    </source>
</evidence>
<name>A0A1H7WCL7_OLID1</name>
<dbReference type="Gene3D" id="1.10.10.1110">
    <property type="entry name" value="Methyltransferase PG1098, N-terminal domain"/>
    <property type="match status" value="1"/>
</dbReference>
<organism evidence="3 4">
    <name type="scientific">Olivibacter domesticus</name>
    <name type="common">Pseudosphingobacterium domesticum</name>
    <dbReference type="NCBI Taxonomy" id="407022"/>
    <lineage>
        <taxon>Bacteria</taxon>
        <taxon>Pseudomonadati</taxon>
        <taxon>Bacteroidota</taxon>
        <taxon>Sphingobacteriia</taxon>
        <taxon>Sphingobacteriales</taxon>
        <taxon>Sphingobacteriaceae</taxon>
        <taxon>Olivibacter</taxon>
    </lineage>
</organism>
<sequence length="395" mass="45167">MNKAILKREVQKFLHEHLEEQPAAIALRKSPFNDVTSTELAAQLDGLRRSRKKLPLWFDTPGIYFPSLLSIEQSSSSLTGLYKCRLIGKGEILIDLTGGFGVDSYYFSTKAKEVIHCEHNVQLSQIAAHNAHQLGADNIFFQAEDGIAYLTSLNLPILDTIYIDPSRRVKQQKVFRFQDCEPDVVDQLPMFLNKAKKILIKAAPLLDIKAALKELQHVKEVHIISVQNECKELLFLLESNHAKAVNYFCTAFDKDEEKQFVFTAQQEQESKPNFSDPKKYLYEPDSALLKAGGFKYTAIAFNLYKLHQHTHLYTADTLNNTFIGRCFEVVFTERYADFKKKKEPLKANVTTRNFPLKPDDLKKKHKIKDGGANYLFFCTGLQDELLVVHCRSVKE</sequence>